<feature type="region of interest" description="Disordered" evidence="1">
    <location>
        <begin position="92"/>
        <end position="116"/>
    </location>
</feature>
<reference evidence="3 4" key="1">
    <citation type="journal article" date="2016" name="Nat. Commun.">
        <title>Thousands of microbial genomes shed light on interconnected biogeochemical processes in an aquifer system.</title>
        <authorList>
            <person name="Anantharaman K."/>
            <person name="Brown C.T."/>
            <person name="Hug L.A."/>
            <person name="Sharon I."/>
            <person name="Castelle C.J."/>
            <person name="Probst A.J."/>
            <person name="Thomas B.C."/>
            <person name="Singh A."/>
            <person name="Wilkins M.J."/>
            <person name="Karaoz U."/>
            <person name="Brodie E.L."/>
            <person name="Williams K.H."/>
            <person name="Hubbard S.S."/>
            <person name="Banfield J.F."/>
        </authorList>
    </citation>
    <scope>NUCLEOTIDE SEQUENCE [LARGE SCALE GENOMIC DNA]</scope>
</reference>
<gene>
    <name evidence="3" type="ORF">A3I41_04355</name>
</gene>
<feature type="transmembrane region" description="Helical" evidence="2">
    <location>
        <begin position="7"/>
        <end position="29"/>
    </location>
</feature>
<evidence type="ECO:0000313" key="4">
    <source>
        <dbReference type="Proteomes" id="UP000176593"/>
    </source>
</evidence>
<dbReference type="AlphaFoldDB" id="A0A1F7V7D8"/>
<organism evidence="3 4">
    <name type="scientific">Candidatus Uhrbacteria bacterium RIFCSPLOWO2_02_FULL_48_18</name>
    <dbReference type="NCBI Taxonomy" id="1802408"/>
    <lineage>
        <taxon>Bacteria</taxon>
        <taxon>Candidatus Uhriibacteriota</taxon>
    </lineage>
</organism>
<proteinExistence type="predicted"/>
<evidence type="ECO:0000256" key="1">
    <source>
        <dbReference type="SAM" id="MobiDB-lite"/>
    </source>
</evidence>
<keyword evidence="2" id="KW-0472">Membrane</keyword>
<keyword evidence="2" id="KW-0812">Transmembrane</keyword>
<evidence type="ECO:0008006" key="5">
    <source>
        <dbReference type="Google" id="ProtNLM"/>
    </source>
</evidence>
<name>A0A1F7V7D8_9BACT</name>
<sequence length="116" mass="13341">MSFSPLDILYIVLSFCVLWFTAAMFWFLWQLATILKNVNDTIADARDKMNKIEQALSGIRAKFDSASSLVGLGANTAAKAVEYVMEKKKKMEREMKEENEMEPPSRKPAFKKKKRK</sequence>
<comment type="caution">
    <text evidence="3">The sequence shown here is derived from an EMBL/GenBank/DDBJ whole genome shotgun (WGS) entry which is preliminary data.</text>
</comment>
<accession>A0A1F7V7D8</accession>
<evidence type="ECO:0000256" key="2">
    <source>
        <dbReference type="SAM" id="Phobius"/>
    </source>
</evidence>
<keyword evidence="2" id="KW-1133">Transmembrane helix</keyword>
<dbReference type="EMBL" id="MGEQ01000009">
    <property type="protein sequence ID" value="OGL86496.1"/>
    <property type="molecule type" value="Genomic_DNA"/>
</dbReference>
<evidence type="ECO:0000313" key="3">
    <source>
        <dbReference type="EMBL" id="OGL86496.1"/>
    </source>
</evidence>
<protein>
    <recommendedName>
        <fullName evidence="5">DUF948 domain-containing protein</fullName>
    </recommendedName>
</protein>
<dbReference type="Proteomes" id="UP000176593">
    <property type="component" value="Unassembled WGS sequence"/>
</dbReference>